<dbReference type="RefSeq" id="XP_031390679.1">
    <property type="nucleotide sequence ID" value="XM_031534819.1"/>
</dbReference>
<feature type="signal peptide" evidence="1">
    <location>
        <begin position="1"/>
        <end position="28"/>
    </location>
</feature>
<dbReference type="GO" id="GO:0009055">
    <property type="term" value="F:electron transfer activity"/>
    <property type="evidence" value="ECO:0007669"/>
    <property type="project" value="InterPro"/>
</dbReference>
<dbReference type="Proteomes" id="UP000515151">
    <property type="component" value="Chromosome 4"/>
</dbReference>
<accession>A0A6P8D851</accession>
<evidence type="ECO:0000313" key="4">
    <source>
        <dbReference type="RefSeq" id="XP_031390679.1"/>
    </source>
</evidence>
<dbReference type="PROSITE" id="PS51485">
    <property type="entry name" value="PHYTOCYANIN"/>
    <property type="match status" value="1"/>
</dbReference>
<evidence type="ECO:0000259" key="2">
    <source>
        <dbReference type="PROSITE" id="PS51485"/>
    </source>
</evidence>
<dbReference type="Pfam" id="PF02298">
    <property type="entry name" value="Cu_bind_like"/>
    <property type="match status" value="1"/>
</dbReference>
<dbReference type="InterPro" id="IPR039391">
    <property type="entry name" value="Phytocyanin-like"/>
</dbReference>
<dbReference type="SUPFAM" id="SSF49503">
    <property type="entry name" value="Cupredoxins"/>
    <property type="match status" value="1"/>
</dbReference>
<reference evidence="4" key="2">
    <citation type="submission" date="2025-08" db="UniProtKB">
        <authorList>
            <consortium name="RefSeq"/>
        </authorList>
    </citation>
    <scope>IDENTIFICATION</scope>
    <source>
        <tissue evidence="4">Leaf</tissue>
    </source>
</reference>
<dbReference type="GeneID" id="116203156"/>
<dbReference type="OrthoDB" id="2011645at2759"/>
<keyword evidence="3" id="KW-1185">Reference proteome</keyword>
<reference evidence="3" key="1">
    <citation type="journal article" date="2020" name="Plant Biotechnol. J.">
        <title>The pomegranate (Punica granatum L.) draft genome dissects genetic divergence between soft- and hard-seeded cultivars.</title>
        <authorList>
            <person name="Luo X."/>
            <person name="Li H."/>
            <person name="Wu Z."/>
            <person name="Yao W."/>
            <person name="Zhao P."/>
            <person name="Cao D."/>
            <person name="Yu H."/>
            <person name="Li K."/>
            <person name="Poudel K."/>
            <person name="Zhao D."/>
            <person name="Zhang F."/>
            <person name="Xia X."/>
            <person name="Chen L."/>
            <person name="Wang Q."/>
            <person name="Jing D."/>
            <person name="Cao S."/>
        </authorList>
    </citation>
    <scope>NUCLEOTIDE SEQUENCE [LARGE SCALE GENOMIC DNA]</scope>
    <source>
        <strain evidence="3">cv. Tunisia</strain>
    </source>
</reference>
<gene>
    <name evidence="4" type="primary">LOC116203156</name>
</gene>
<proteinExistence type="predicted"/>
<evidence type="ECO:0000313" key="3">
    <source>
        <dbReference type="Proteomes" id="UP000515151"/>
    </source>
</evidence>
<dbReference type="PANTHER" id="PTHR33021">
    <property type="entry name" value="BLUE COPPER PROTEIN"/>
    <property type="match status" value="1"/>
</dbReference>
<sequence length="128" mass="14194">MAQGRSSAMLVTLLLCLLVLHYSNLAHAATYTVGDARGWTFDRDTWFAGKHFKAGDILAMLPLSGPVFKYNPANHNVVVVNEAGYDRCMTPQGAKVYQTGNDKIKLVRGKNFFICNSRRIARVACRSL</sequence>
<organism evidence="3 4">
    <name type="scientific">Punica granatum</name>
    <name type="common">Pomegranate</name>
    <dbReference type="NCBI Taxonomy" id="22663"/>
    <lineage>
        <taxon>Eukaryota</taxon>
        <taxon>Viridiplantae</taxon>
        <taxon>Streptophyta</taxon>
        <taxon>Embryophyta</taxon>
        <taxon>Tracheophyta</taxon>
        <taxon>Spermatophyta</taxon>
        <taxon>Magnoliopsida</taxon>
        <taxon>eudicotyledons</taxon>
        <taxon>Gunneridae</taxon>
        <taxon>Pentapetalae</taxon>
        <taxon>rosids</taxon>
        <taxon>malvids</taxon>
        <taxon>Myrtales</taxon>
        <taxon>Lythraceae</taxon>
        <taxon>Punica</taxon>
    </lineage>
</organism>
<feature type="chain" id="PRO_5027858292" evidence="1">
    <location>
        <begin position="29"/>
        <end position="128"/>
    </location>
</feature>
<dbReference type="Gene3D" id="2.60.40.420">
    <property type="entry name" value="Cupredoxins - blue copper proteins"/>
    <property type="match status" value="1"/>
</dbReference>
<evidence type="ECO:0000256" key="1">
    <source>
        <dbReference type="SAM" id="SignalP"/>
    </source>
</evidence>
<dbReference type="InterPro" id="IPR003245">
    <property type="entry name" value="Phytocyanin_dom"/>
</dbReference>
<dbReference type="PANTHER" id="PTHR33021:SF193">
    <property type="entry name" value="OS06G0218600 PROTEIN"/>
    <property type="match status" value="1"/>
</dbReference>
<dbReference type="AlphaFoldDB" id="A0A6P8D851"/>
<name>A0A6P8D851_PUNGR</name>
<keyword evidence="1" id="KW-0732">Signal</keyword>
<dbReference type="InterPro" id="IPR008972">
    <property type="entry name" value="Cupredoxin"/>
</dbReference>
<feature type="domain" description="Phytocyanin" evidence="2">
    <location>
        <begin position="29"/>
        <end position="128"/>
    </location>
</feature>
<dbReference type="GO" id="GO:0005886">
    <property type="term" value="C:plasma membrane"/>
    <property type="evidence" value="ECO:0007669"/>
    <property type="project" value="TreeGrafter"/>
</dbReference>
<protein>
    <submittedName>
        <fullName evidence="4">Basic blue protein-like isoform X1</fullName>
    </submittedName>
</protein>